<dbReference type="AlphaFoldDB" id="A0A839N2Q0"/>
<evidence type="ECO:0008006" key="3">
    <source>
        <dbReference type="Google" id="ProtNLM"/>
    </source>
</evidence>
<evidence type="ECO:0000313" key="1">
    <source>
        <dbReference type="EMBL" id="MBB2890203.1"/>
    </source>
</evidence>
<dbReference type="RefSeq" id="WP_221185083.1">
    <property type="nucleotide sequence ID" value="NZ_JACHVQ010000001.1"/>
</dbReference>
<proteinExistence type="predicted"/>
<sequence>MKIHANAKRDGKWWLVYVPEVDRWTQARTLADVGPMAAELAALMLGVNENQVEIEDIVIELPEHVRQRLADAERLRKQAAEANHAAAQASRDAARELKADGLTVRDIGRALDVSYQRAHQLVSS</sequence>
<dbReference type="EMBL" id="JACHVQ010000001">
    <property type="protein sequence ID" value="MBB2890203.1"/>
    <property type="molecule type" value="Genomic_DNA"/>
</dbReference>
<dbReference type="SUPFAM" id="SSF143100">
    <property type="entry name" value="TTHA1013/TTHA0281-like"/>
    <property type="match status" value="1"/>
</dbReference>
<dbReference type="InterPro" id="IPR035069">
    <property type="entry name" value="TTHA1013/TTHA0281-like"/>
</dbReference>
<gene>
    <name evidence="1" type="ORF">FHU39_000187</name>
</gene>
<dbReference type="Proteomes" id="UP000559182">
    <property type="component" value="Unassembled WGS sequence"/>
</dbReference>
<reference evidence="1 2" key="1">
    <citation type="submission" date="2020-08" db="EMBL/GenBank/DDBJ databases">
        <title>Sequencing the genomes of 1000 actinobacteria strains.</title>
        <authorList>
            <person name="Klenk H.-P."/>
        </authorList>
    </citation>
    <scope>NUCLEOTIDE SEQUENCE [LARGE SCALE GENOMIC DNA]</scope>
    <source>
        <strain evidence="1 2">DSM 105369</strain>
    </source>
</reference>
<evidence type="ECO:0000313" key="2">
    <source>
        <dbReference type="Proteomes" id="UP000559182"/>
    </source>
</evidence>
<accession>A0A839N2Q0</accession>
<name>A0A839N2Q0_9MICO</name>
<protein>
    <recommendedName>
        <fullName evidence="3">Antitoxin HicB</fullName>
    </recommendedName>
</protein>
<comment type="caution">
    <text evidence="1">The sequence shown here is derived from an EMBL/GenBank/DDBJ whole genome shotgun (WGS) entry which is preliminary data.</text>
</comment>
<keyword evidence="2" id="KW-1185">Reference proteome</keyword>
<organism evidence="1 2">
    <name type="scientific">Flexivirga oryzae</name>
    <dbReference type="NCBI Taxonomy" id="1794944"/>
    <lineage>
        <taxon>Bacteria</taxon>
        <taxon>Bacillati</taxon>
        <taxon>Actinomycetota</taxon>
        <taxon>Actinomycetes</taxon>
        <taxon>Micrococcales</taxon>
        <taxon>Dermacoccaceae</taxon>
        <taxon>Flexivirga</taxon>
    </lineage>
</organism>